<dbReference type="Pfam" id="PF06411">
    <property type="entry name" value="HdeA"/>
    <property type="match status" value="1"/>
</dbReference>
<protein>
    <submittedName>
        <fullName evidence="2">Uncharacterized protein</fullName>
    </submittedName>
</protein>
<evidence type="ECO:0000313" key="2">
    <source>
        <dbReference type="EMBL" id="CEF53667.1"/>
    </source>
</evidence>
<keyword evidence="5" id="KW-1185">Reference proteome</keyword>
<evidence type="ECO:0000313" key="5">
    <source>
        <dbReference type="Proteomes" id="UP000657200"/>
    </source>
</evidence>
<name>A0A0U5F0D6_9PROT</name>
<proteinExistence type="predicted"/>
<feature type="chain" id="PRO_5006856483" evidence="1">
    <location>
        <begin position="27"/>
        <end position="123"/>
    </location>
</feature>
<gene>
    <name evidence="2" type="ORF">AGA_344</name>
    <name evidence="3" type="ORF">GOB80_07965</name>
</gene>
<sequence length="123" mass="13650">MMLRSITVKTIFLLNIALLLTHPAHAETSVIGLGNFSCEKYLKLLDINPRSEEKFMAWAQGYISGLSNDLAQANPNANPNDFVSNMTYGSEKIKQFCIENPESKFSAAVDSAFHDIEKHQGAE</sequence>
<dbReference type="Proteomes" id="UP000657200">
    <property type="component" value="Unassembled WGS sequence"/>
</dbReference>
<dbReference type="AlphaFoldDB" id="A0A0U5F0D6"/>
<reference evidence="3 5" key="3">
    <citation type="journal article" date="2020" name="Int. J. Syst. Evol. Microbiol.">
        <title>Novel acetic acid bacteria from cider fermentations: Acetobacter conturbans sp. nov. and Acetobacter fallax sp. nov.</title>
        <authorList>
            <person name="Sombolestani A.S."/>
            <person name="Cleenwerck I."/>
            <person name="Cnockaert M."/>
            <person name="Borremans W."/>
            <person name="Wieme A.D."/>
            <person name="De Vuyst L."/>
            <person name="Vandamme P."/>
        </authorList>
    </citation>
    <scope>NUCLEOTIDE SEQUENCE [LARGE SCALE GENOMIC DNA]</scope>
    <source>
        <strain evidence="3 5">LMG 23848</strain>
    </source>
</reference>
<reference evidence="4" key="1">
    <citation type="submission" date="2014-09" db="EMBL/GenBank/DDBJ databases">
        <authorList>
            <person name="Illeghems K.G."/>
        </authorList>
    </citation>
    <scope>NUCLEOTIDE SEQUENCE [LARGE SCALE GENOMIC DNA]</scope>
    <source>
        <strain evidence="4">LMG 23848T</strain>
    </source>
</reference>
<dbReference type="EMBL" id="LN609302">
    <property type="protein sequence ID" value="CEF53667.1"/>
    <property type="molecule type" value="Genomic_DNA"/>
</dbReference>
<evidence type="ECO:0000313" key="4">
    <source>
        <dbReference type="Proteomes" id="UP000068250"/>
    </source>
</evidence>
<accession>A0A0U5F0D6</accession>
<feature type="signal peptide" evidence="1">
    <location>
        <begin position="1"/>
        <end position="26"/>
    </location>
</feature>
<dbReference type="Proteomes" id="UP000068250">
    <property type="component" value="Chromosome I"/>
</dbReference>
<dbReference type="RefSeq" id="WP_059022666.1">
    <property type="nucleotide sequence ID" value="NZ_LN609302.1"/>
</dbReference>
<keyword evidence="1" id="KW-0732">Signal</keyword>
<reference evidence="2" key="2">
    <citation type="submission" date="2014-09" db="EMBL/GenBank/DDBJ databases">
        <authorList>
            <person name="Magalhaes I.L.F."/>
            <person name="Oliveira U."/>
            <person name="Santos F.R."/>
            <person name="Vidigal T.H.D.A."/>
            <person name="Brescovit A.D."/>
            <person name="Santos A.J."/>
        </authorList>
    </citation>
    <scope>NUCLEOTIDE SEQUENCE</scope>
    <source>
        <strain evidence="2">LMG 23848T</strain>
    </source>
</reference>
<dbReference type="PATRIC" id="fig|431306.5.peg.298"/>
<organism evidence="2 4">
    <name type="scientific">Acetobacter ghanensis</name>
    <dbReference type="NCBI Taxonomy" id="431306"/>
    <lineage>
        <taxon>Bacteria</taxon>
        <taxon>Pseudomonadati</taxon>
        <taxon>Pseudomonadota</taxon>
        <taxon>Alphaproteobacteria</taxon>
        <taxon>Acetobacterales</taxon>
        <taxon>Acetobacteraceae</taxon>
        <taxon>Acetobacter</taxon>
    </lineage>
</organism>
<evidence type="ECO:0000256" key="1">
    <source>
        <dbReference type="SAM" id="SignalP"/>
    </source>
</evidence>
<evidence type="ECO:0000313" key="3">
    <source>
        <dbReference type="EMBL" id="NHO39621.1"/>
    </source>
</evidence>
<dbReference type="OrthoDB" id="8128853at2"/>
<dbReference type="EMBL" id="WOTE01000004">
    <property type="protein sequence ID" value="NHO39621.1"/>
    <property type="molecule type" value="Genomic_DNA"/>
</dbReference>
<dbReference type="InterPro" id="IPR010486">
    <property type="entry name" value="HNS-dep_expression_A/B"/>
</dbReference>